<accession>A0ABD2I0M0</accession>
<keyword evidence="4" id="KW-1185">Reference proteome</keyword>
<keyword evidence="2" id="KW-1133">Transmembrane helix</keyword>
<organism evidence="3 4">
    <name type="scientific">Heterodera schachtii</name>
    <name type="common">Sugarbeet cyst nematode worm</name>
    <name type="synonym">Tylenchus schachtii</name>
    <dbReference type="NCBI Taxonomy" id="97005"/>
    <lineage>
        <taxon>Eukaryota</taxon>
        <taxon>Metazoa</taxon>
        <taxon>Ecdysozoa</taxon>
        <taxon>Nematoda</taxon>
        <taxon>Chromadorea</taxon>
        <taxon>Rhabditida</taxon>
        <taxon>Tylenchina</taxon>
        <taxon>Tylenchomorpha</taxon>
        <taxon>Tylenchoidea</taxon>
        <taxon>Heteroderidae</taxon>
        <taxon>Heteroderinae</taxon>
        <taxon>Heterodera</taxon>
    </lineage>
</organism>
<feature type="region of interest" description="Disordered" evidence="1">
    <location>
        <begin position="36"/>
        <end position="87"/>
    </location>
</feature>
<evidence type="ECO:0000256" key="2">
    <source>
        <dbReference type="SAM" id="Phobius"/>
    </source>
</evidence>
<proteinExistence type="predicted"/>
<reference evidence="3 4" key="1">
    <citation type="submission" date="2024-10" db="EMBL/GenBank/DDBJ databases">
        <authorList>
            <person name="Kim D."/>
        </authorList>
    </citation>
    <scope>NUCLEOTIDE SEQUENCE [LARGE SCALE GENOMIC DNA]</scope>
    <source>
        <strain evidence="3">Taebaek</strain>
    </source>
</reference>
<evidence type="ECO:0000313" key="4">
    <source>
        <dbReference type="Proteomes" id="UP001620645"/>
    </source>
</evidence>
<evidence type="ECO:0000256" key="1">
    <source>
        <dbReference type="SAM" id="MobiDB-lite"/>
    </source>
</evidence>
<dbReference type="AlphaFoldDB" id="A0ABD2I0M0"/>
<name>A0ABD2I0M0_HETSC</name>
<keyword evidence="2" id="KW-0812">Transmembrane</keyword>
<sequence>MFSHFSTVILVLFSYGSVLGFFGGGGLGMGGGGNMPMDMSAGGQQQPFGGPQFGQMGQQPMMPQANPMGQGQGGPQQMNPFGGGQMR</sequence>
<gene>
    <name evidence="3" type="ORF">niasHS_015902</name>
</gene>
<protein>
    <submittedName>
        <fullName evidence="3">Uncharacterized protein</fullName>
    </submittedName>
</protein>
<dbReference type="Proteomes" id="UP001620645">
    <property type="component" value="Unassembled WGS sequence"/>
</dbReference>
<comment type="caution">
    <text evidence="3">The sequence shown here is derived from an EMBL/GenBank/DDBJ whole genome shotgun (WGS) entry which is preliminary data.</text>
</comment>
<evidence type="ECO:0000313" key="3">
    <source>
        <dbReference type="EMBL" id="KAL3069668.1"/>
    </source>
</evidence>
<dbReference type="EMBL" id="JBICCN010000427">
    <property type="protein sequence ID" value="KAL3069668.1"/>
    <property type="molecule type" value="Genomic_DNA"/>
</dbReference>
<keyword evidence="2" id="KW-0472">Membrane</keyword>
<feature type="compositionally biased region" description="Low complexity" evidence="1">
    <location>
        <begin position="41"/>
        <end position="80"/>
    </location>
</feature>
<feature type="transmembrane region" description="Helical" evidence="2">
    <location>
        <begin position="6"/>
        <end position="29"/>
    </location>
</feature>